<sequence>MDRAGIVRAVFDQGWNEQRFDALAPALGTFELHVGGQHRTTDLAELEAIVGAWHEAFAELRFDVHAVTASDDVAAVRATLRGTHRGAWQGLEPTGRSIEVEHMFFFRFDGPRITHVWELLDRPALDAQLGR</sequence>
<proteinExistence type="predicted"/>
<keyword evidence="2" id="KW-1185">Reference proteome</keyword>
<dbReference type="AlphaFoldDB" id="A0A849K5A0"/>
<evidence type="ECO:0000313" key="1">
    <source>
        <dbReference type="EMBL" id="NNU26965.1"/>
    </source>
</evidence>
<dbReference type="EMBL" id="JABFAJ010000010">
    <property type="protein sequence ID" value="NNU26965.1"/>
    <property type="molecule type" value="Genomic_DNA"/>
</dbReference>
<dbReference type="Pfam" id="PF07366">
    <property type="entry name" value="SnoaL"/>
    <property type="match status" value="1"/>
</dbReference>
<dbReference type="Proteomes" id="UP000557204">
    <property type="component" value="Unassembled WGS sequence"/>
</dbReference>
<dbReference type="InterPro" id="IPR032710">
    <property type="entry name" value="NTF2-like_dom_sf"/>
</dbReference>
<accession>A0A849K5A0</accession>
<reference evidence="1 2" key="1">
    <citation type="submission" date="2020-05" db="EMBL/GenBank/DDBJ databases">
        <title>Genome sequence of Isoptericola sp. JC619 isolated from Chilika lagoon, India.</title>
        <authorList>
            <person name="Kumar D."/>
            <person name="Appam K."/>
            <person name="Gandham S."/>
            <person name="Uppada J."/>
            <person name="Sasikala C."/>
            <person name="Venkata Ramana C."/>
        </authorList>
    </citation>
    <scope>NUCLEOTIDE SEQUENCE [LARGE SCALE GENOMIC DNA]</scope>
    <source>
        <strain evidence="1 2">JC619</strain>
    </source>
</reference>
<name>A0A849K5A0_9MICO</name>
<dbReference type="RefSeq" id="WP_171246474.1">
    <property type="nucleotide sequence ID" value="NZ_JABFAJ010000010.1"/>
</dbReference>
<comment type="caution">
    <text evidence="1">The sequence shown here is derived from an EMBL/GenBank/DDBJ whole genome shotgun (WGS) entry which is preliminary data.</text>
</comment>
<evidence type="ECO:0000313" key="2">
    <source>
        <dbReference type="Proteomes" id="UP000557204"/>
    </source>
</evidence>
<organism evidence="1 2">
    <name type="scientific">Isoptericola sediminis</name>
    <dbReference type="NCBI Taxonomy" id="2733572"/>
    <lineage>
        <taxon>Bacteria</taxon>
        <taxon>Bacillati</taxon>
        <taxon>Actinomycetota</taxon>
        <taxon>Actinomycetes</taxon>
        <taxon>Micrococcales</taxon>
        <taxon>Promicromonosporaceae</taxon>
        <taxon>Isoptericola</taxon>
    </lineage>
</organism>
<gene>
    <name evidence="1" type="ORF">HLI28_05310</name>
</gene>
<dbReference type="GO" id="GO:0030638">
    <property type="term" value="P:polyketide metabolic process"/>
    <property type="evidence" value="ECO:0007669"/>
    <property type="project" value="InterPro"/>
</dbReference>
<dbReference type="SUPFAM" id="SSF54427">
    <property type="entry name" value="NTF2-like"/>
    <property type="match status" value="1"/>
</dbReference>
<dbReference type="Gene3D" id="3.10.450.50">
    <property type="match status" value="1"/>
</dbReference>
<protein>
    <submittedName>
        <fullName evidence="1">SnoaL-like domain-containing protein</fullName>
    </submittedName>
</protein>
<dbReference type="InterPro" id="IPR009959">
    <property type="entry name" value="Cyclase_SnoaL-like"/>
</dbReference>